<dbReference type="EMBL" id="AP028127">
    <property type="protein sequence ID" value="BEH90695.1"/>
    <property type="molecule type" value="Genomic_DNA"/>
</dbReference>
<keyword evidence="4" id="KW-0808">Transferase</keyword>
<keyword evidence="2" id="KW-0812">Transmembrane</keyword>
<gene>
    <name evidence="4" type="ORF">T23_07970</name>
</gene>
<dbReference type="RefSeq" id="WP_161832005.1">
    <property type="nucleotide sequence ID" value="NZ_AP028127.1"/>
</dbReference>
<dbReference type="InterPro" id="IPR003362">
    <property type="entry name" value="Bact_transf"/>
</dbReference>
<accession>A0ABN6ZAA9</accession>
<protein>
    <submittedName>
        <fullName evidence="4">Sugar transferase</fullName>
    </submittedName>
</protein>
<sequence>MKRWFDIVVSSTLLVALSPLYLIIFILVYLDIGWPVFEKQRYPGMNEQWFTISRFRTMNRACNEKGELLPADQRLSVIGYYLKRFKLDHLPEFYNVLRGEMSLVGPRPGFIRSIPSKDVNLTRHSVCPGMTGWSQLHGKSLTWEEKLALDLYYVKHQSLWFDIKILVLSLGLLFIKKPLKVKITKKDE</sequence>
<evidence type="ECO:0000256" key="1">
    <source>
        <dbReference type="ARBA" id="ARBA00006464"/>
    </source>
</evidence>
<feature type="transmembrane region" description="Helical" evidence="2">
    <location>
        <begin position="7"/>
        <end position="30"/>
    </location>
</feature>
<dbReference type="Proteomes" id="UP001432099">
    <property type="component" value="Chromosome"/>
</dbReference>
<evidence type="ECO:0000256" key="2">
    <source>
        <dbReference type="SAM" id="Phobius"/>
    </source>
</evidence>
<feature type="transmembrane region" description="Helical" evidence="2">
    <location>
        <begin position="158"/>
        <end position="175"/>
    </location>
</feature>
<reference evidence="4" key="1">
    <citation type="journal article" date="2024" name="Int. J. Syst. Evol. Microbiol.">
        <title>Turicibacter faecis sp. nov., isolated from faeces of heart failure mouse model.</title>
        <authorList>
            <person name="Imamura Y."/>
            <person name="Motooka D."/>
            <person name="Nakajima Y."/>
            <person name="Ito S."/>
            <person name="Kitakaze M."/>
            <person name="Iida T."/>
            <person name="Nakamura S."/>
        </authorList>
    </citation>
    <scope>NUCLEOTIDE SEQUENCE</scope>
    <source>
        <strain evidence="4">TC023</strain>
    </source>
</reference>
<keyword evidence="5" id="KW-1185">Reference proteome</keyword>
<dbReference type="GO" id="GO:0016740">
    <property type="term" value="F:transferase activity"/>
    <property type="evidence" value="ECO:0007669"/>
    <property type="project" value="UniProtKB-KW"/>
</dbReference>
<dbReference type="PANTHER" id="PTHR30576:SF8">
    <property type="entry name" value="UNDECAPRENYL-PHOSPHATE GALACTOSE PHOSPHOTRANSFERASE"/>
    <property type="match status" value="1"/>
</dbReference>
<evidence type="ECO:0000313" key="4">
    <source>
        <dbReference type="EMBL" id="BEH90695.1"/>
    </source>
</evidence>
<organism evidence="4 5">
    <name type="scientific">Turicibacter faecis</name>
    <dbReference type="NCBI Taxonomy" id="2963365"/>
    <lineage>
        <taxon>Bacteria</taxon>
        <taxon>Bacillati</taxon>
        <taxon>Bacillota</taxon>
        <taxon>Erysipelotrichia</taxon>
        <taxon>Erysipelotrichales</taxon>
        <taxon>Turicibacteraceae</taxon>
        <taxon>Turicibacter</taxon>
    </lineage>
</organism>
<proteinExistence type="inferred from homology"/>
<evidence type="ECO:0000259" key="3">
    <source>
        <dbReference type="Pfam" id="PF02397"/>
    </source>
</evidence>
<dbReference type="PANTHER" id="PTHR30576">
    <property type="entry name" value="COLANIC BIOSYNTHESIS UDP-GLUCOSE LIPID CARRIER TRANSFERASE"/>
    <property type="match status" value="1"/>
</dbReference>
<feature type="domain" description="Bacterial sugar transferase" evidence="3">
    <location>
        <begin position="2"/>
        <end position="170"/>
    </location>
</feature>
<evidence type="ECO:0000313" key="5">
    <source>
        <dbReference type="Proteomes" id="UP001432099"/>
    </source>
</evidence>
<keyword evidence="2" id="KW-1133">Transmembrane helix</keyword>
<dbReference type="Pfam" id="PF02397">
    <property type="entry name" value="Bac_transf"/>
    <property type="match status" value="1"/>
</dbReference>
<comment type="similarity">
    <text evidence="1">Belongs to the bacterial sugar transferase family.</text>
</comment>
<keyword evidence="2" id="KW-0472">Membrane</keyword>
<name>A0ABN6ZAA9_9FIRM</name>